<evidence type="ECO:0000313" key="1">
    <source>
        <dbReference type="EMBL" id="CAL0305394.1"/>
    </source>
</evidence>
<dbReference type="Pfam" id="PF14009">
    <property type="entry name" value="PADRE"/>
    <property type="match status" value="1"/>
</dbReference>
<organism evidence="1 2">
    <name type="scientific">Lupinus luteus</name>
    <name type="common">European yellow lupine</name>
    <dbReference type="NCBI Taxonomy" id="3873"/>
    <lineage>
        <taxon>Eukaryota</taxon>
        <taxon>Viridiplantae</taxon>
        <taxon>Streptophyta</taxon>
        <taxon>Embryophyta</taxon>
        <taxon>Tracheophyta</taxon>
        <taxon>Spermatophyta</taxon>
        <taxon>Magnoliopsida</taxon>
        <taxon>eudicotyledons</taxon>
        <taxon>Gunneridae</taxon>
        <taxon>Pentapetalae</taxon>
        <taxon>rosids</taxon>
        <taxon>fabids</taxon>
        <taxon>Fabales</taxon>
        <taxon>Fabaceae</taxon>
        <taxon>Papilionoideae</taxon>
        <taxon>50 kb inversion clade</taxon>
        <taxon>genistoids sensu lato</taxon>
        <taxon>core genistoids</taxon>
        <taxon>Genisteae</taxon>
        <taxon>Lupinus</taxon>
    </lineage>
</organism>
<comment type="caution">
    <text evidence="1">The sequence shown here is derived from an EMBL/GenBank/DDBJ whole genome shotgun (WGS) entry which is preliminary data.</text>
</comment>
<reference evidence="1 2" key="1">
    <citation type="submission" date="2024-03" db="EMBL/GenBank/DDBJ databases">
        <authorList>
            <person name="Martinez-Hernandez J."/>
        </authorList>
    </citation>
    <scope>NUCLEOTIDE SEQUENCE [LARGE SCALE GENOMIC DNA]</scope>
</reference>
<name>A0AAV1W7P1_LUPLU</name>
<proteinExistence type="predicted"/>
<evidence type="ECO:0000313" key="2">
    <source>
        <dbReference type="Proteomes" id="UP001497480"/>
    </source>
</evidence>
<gene>
    <name evidence="1" type="ORF">LLUT_LOCUS6454</name>
</gene>
<dbReference type="PANTHER" id="PTHR33148:SF2">
    <property type="entry name" value="DUF4228 DOMAIN-CONTAINING PROTEIN"/>
    <property type="match status" value="1"/>
</dbReference>
<dbReference type="PANTHER" id="PTHR33148">
    <property type="entry name" value="PLASTID MOVEMENT IMPAIRED PROTEIN-RELATED"/>
    <property type="match status" value="1"/>
</dbReference>
<dbReference type="Proteomes" id="UP001497480">
    <property type="component" value="Unassembled WGS sequence"/>
</dbReference>
<keyword evidence="2" id="KW-1185">Reference proteome</keyword>
<dbReference type="EMBL" id="CAXHTB010000004">
    <property type="protein sequence ID" value="CAL0305394.1"/>
    <property type="molecule type" value="Genomic_DNA"/>
</dbReference>
<accession>A0AAV1W7P1</accession>
<sequence>MGNFLAPCTCIAKHGKVVRVAKPDGKVLEFSSPINVKDIMTKFPAFGIGISKEFKHPPIIKNQGKAKRIKVVITKQQLQQLVTKEISIEDIVTEVKTFDVDLSYKQKPKLETILEENEC</sequence>
<dbReference type="AlphaFoldDB" id="A0AAV1W7P1"/>
<protein>
    <submittedName>
        <fullName evidence="1">Uncharacterized protein</fullName>
    </submittedName>
</protein>
<dbReference type="InterPro" id="IPR025322">
    <property type="entry name" value="PADRE_dom"/>
</dbReference>